<dbReference type="Pfam" id="PF09697">
    <property type="entry name" value="Porph_ging"/>
    <property type="match status" value="1"/>
</dbReference>
<evidence type="ECO:0000313" key="2">
    <source>
        <dbReference type="Proteomes" id="UP000253141"/>
    </source>
</evidence>
<dbReference type="RefSeq" id="WP_114461078.1">
    <property type="nucleotide sequence ID" value="NZ_QPIW01000007.1"/>
</dbReference>
<gene>
    <name evidence="1" type="ORF">DVG78_10720</name>
</gene>
<dbReference type="EMBL" id="QPIW01000007">
    <property type="protein sequence ID" value="RDB05879.1"/>
    <property type="molecule type" value="Genomic_DNA"/>
</dbReference>
<keyword evidence="2" id="KW-1185">Reference proteome</keyword>
<proteinExistence type="predicted"/>
<name>A0A369I7Y5_9BACT</name>
<accession>A0A369I7Y5</accession>
<dbReference type="OrthoDB" id="1440774at2"/>
<evidence type="ECO:0000313" key="1">
    <source>
        <dbReference type="EMBL" id="RDB05879.1"/>
    </source>
</evidence>
<dbReference type="InterPro" id="IPR005901">
    <property type="entry name" value="GLPGLI"/>
</dbReference>
<protein>
    <submittedName>
        <fullName evidence="1">GLPGLI family protein</fullName>
    </submittedName>
</protein>
<dbReference type="Proteomes" id="UP000253141">
    <property type="component" value="Unassembled WGS sequence"/>
</dbReference>
<comment type="caution">
    <text evidence="1">The sequence shown here is derived from an EMBL/GenBank/DDBJ whole genome shotgun (WGS) entry which is preliminary data.</text>
</comment>
<dbReference type="NCBIfam" id="TIGR01200">
    <property type="entry name" value="GLPGLI"/>
    <property type="match status" value="1"/>
</dbReference>
<dbReference type="AlphaFoldDB" id="A0A369I7Y5"/>
<sequence>MKDRIFIVFLIWITYSVAFCQTIDKYKVTYRVTYIPELISKITKTELAFLVIEKARSSIYGTENLFKQDSIRRLIREQKITPQEVMNNRYPKTGFQSFVSKQYADKTLQVIDKIGVDSYFYTQANELIWSPQPDTLTIQKYMCQKANTTYEGRNYTAWYTTEIPISDGPYKFWGLPGLIVQVYDSEKHYIFSLESLEKYVMETLPTLSQANRLFNVSFDKYKSLKKESLKNPLKTLEQGGFRVGNFNGAEAESQLKEKQVNPIEKY</sequence>
<organism evidence="1 2">
    <name type="scientific">Runella aurantiaca</name>
    <dbReference type="NCBI Taxonomy" id="2282308"/>
    <lineage>
        <taxon>Bacteria</taxon>
        <taxon>Pseudomonadati</taxon>
        <taxon>Bacteroidota</taxon>
        <taxon>Cytophagia</taxon>
        <taxon>Cytophagales</taxon>
        <taxon>Spirosomataceae</taxon>
        <taxon>Runella</taxon>
    </lineage>
</organism>
<reference evidence="1 2" key="1">
    <citation type="submission" date="2018-07" db="EMBL/GenBank/DDBJ databases">
        <title>Genome analysis of Runella aurantiaca.</title>
        <authorList>
            <person name="Yang X."/>
        </authorList>
    </citation>
    <scope>NUCLEOTIDE SEQUENCE [LARGE SCALE GENOMIC DNA]</scope>
    <source>
        <strain evidence="1 2">YX9</strain>
    </source>
</reference>